<dbReference type="EMBL" id="JBFPMW010000010">
    <property type="protein sequence ID" value="MFL9820623.1"/>
    <property type="molecule type" value="Genomic_DNA"/>
</dbReference>
<comment type="caution">
    <text evidence="1">The sequence shown here is derived from an EMBL/GenBank/DDBJ whole genome shotgun (WGS) entry which is preliminary data.</text>
</comment>
<dbReference type="Proteomes" id="UP001629223">
    <property type="component" value="Unassembled WGS sequence"/>
</dbReference>
<accession>A0ABW8XH88</accession>
<keyword evidence="2" id="KW-1185">Reference proteome</keyword>
<organism evidence="1 2">
    <name type="scientific">Tolypothrix campylonemoides VB511288_2</name>
    <dbReference type="NCBI Taxonomy" id="3232311"/>
    <lineage>
        <taxon>Bacteria</taxon>
        <taxon>Bacillati</taxon>
        <taxon>Cyanobacteriota</taxon>
        <taxon>Cyanophyceae</taxon>
        <taxon>Nostocales</taxon>
        <taxon>Tolypothrichaceae</taxon>
        <taxon>Tolypothrix</taxon>
    </lineage>
</organism>
<reference evidence="1 2" key="1">
    <citation type="submission" date="2024-07" db="EMBL/GenBank/DDBJ databases">
        <authorList>
            <person name="Tripathy S."/>
        </authorList>
    </citation>
    <scope>NUCLEOTIDE SEQUENCE [LARGE SCALE GENOMIC DNA]</scope>
    <source>
        <strain evidence="1 2">VB511288_2</strain>
    </source>
</reference>
<sequence>MAEIKIFGTQSYAVSILDYSLAKVIKEGYTAKPGFVCPTEKFEAWVWQILRLQQ</sequence>
<dbReference type="RefSeq" id="WP_408104022.1">
    <property type="nucleotide sequence ID" value="NZ_JBFPMW010000010.1"/>
</dbReference>
<name>A0ABW8XH88_9CYAN</name>
<gene>
    <name evidence="1" type="ORF">AB0756_26570</name>
</gene>
<evidence type="ECO:0000313" key="1">
    <source>
        <dbReference type="EMBL" id="MFL9820623.1"/>
    </source>
</evidence>
<protein>
    <submittedName>
        <fullName evidence="1">Uncharacterized protein</fullName>
    </submittedName>
</protein>
<proteinExistence type="predicted"/>
<evidence type="ECO:0000313" key="2">
    <source>
        <dbReference type="Proteomes" id="UP001629223"/>
    </source>
</evidence>